<keyword evidence="6" id="KW-1185">Reference proteome</keyword>
<dbReference type="PRINTS" id="PR00830">
    <property type="entry name" value="ENDOLAPTASE"/>
</dbReference>
<dbReference type="Gene3D" id="3.30.230.10">
    <property type="match status" value="1"/>
</dbReference>
<dbReference type="InterPro" id="IPR008269">
    <property type="entry name" value="Lon_proteolytic"/>
</dbReference>
<comment type="caution">
    <text evidence="3">Lacks conserved residue(s) required for the propagation of feature annotation.</text>
</comment>
<comment type="caution">
    <text evidence="5">The sequence shown here is derived from an EMBL/GenBank/DDBJ whole genome shotgun (WGS) entry which is preliminary data.</text>
</comment>
<dbReference type="Pfam" id="PF05362">
    <property type="entry name" value="Lon_C"/>
    <property type="match status" value="1"/>
</dbReference>
<evidence type="ECO:0000313" key="6">
    <source>
        <dbReference type="Proteomes" id="UP000770661"/>
    </source>
</evidence>
<dbReference type="EMBL" id="JACEEZ010008336">
    <property type="protein sequence ID" value="KAG0723375.1"/>
    <property type="molecule type" value="Genomic_DNA"/>
</dbReference>
<sequence length="143" mass="15420">MVVEASRTTGDSGLTLTGQLGSVMQESAKIALSWVRQHAYLLQLEKDFMKDEEIHMHFPSGAISKDGPSAGVTILTVLVSLLSHRCVRPDVAMTGEITLNGVVLPNEVEVVLVNTVGEVLLAAFEDGFPDIVPEDNHPLQSKL</sequence>
<name>A0A8J5CZY0_CHIOP</name>
<keyword evidence="5" id="KW-0645">Protease</keyword>
<dbReference type="PROSITE" id="PS01046">
    <property type="entry name" value="LON_SER"/>
    <property type="match status" value="1"/>
</dbReference>
<dbReference type="InterPro" id="IPR014721">
    <property type="entry name" value="Ribsml_uS5_D2-typ_fold_subgr"/>
</dbReference>
<keyword evidence="1" id="KW-0378">Hydrolase</keyword>
<organism evidence="5 6">
    <name type="scientific">Chionoecetes opilio</name>
    <name type="common">Atlantic snow crab</name>
    <name type="synonym">Cancer opilio</name>
    <dbReference type="NCBI Taxonomy" id="41210"/>
    <lineage>
        <taxon>Eukaryota</taxon>
        <taxon>Metazoa</taxon>
        <taxon>Ecdysozoa</taxon>
        <taxon>Arthropoda</taxon>
        <taxon>Crustacea</taxon>
        <taxon>Multicrustacea</taxon>
        <taxon>Malacostraca</taxon>
        <taxon>Eumalacostraca</taxon>
        <taxon>Eucarida</taxon>
        <taxon>Decapoda</taxon>
        <taxon>Pleocyemata</taxon>
        <taxon>Brachyura</taxon>
        <taxon>Eubrachyura</taxon>
        <taxon>Majoidea</taxon>
        <taxon>Majidae</taxon>
        <taxon>Chionoecetes</taxon>
    </lineage>
</organism>
<dbReference type="AlphaFoldDB" id="A0A8J5CZY0"/>
<evidence type="ECO:0000256" key="1">
    <source>
        <dbReference type="ARBA" id="ARBA00022801"/>
    </source>
</evidence>
<gene>
    <name evidence="5" type="primary">lonp2_0</name>
    <name evidence="5" type="ORF">GWK47_000516</name>
</gene>
<evidence type="ECO:0000256" key="2">
    <source>
        <dbReference type="ARBA" id="ARBA00022825"/>
    </source>
</evidence>
<accession>A0A8J5CZY0</accession>
<feature type="domain" description="Lon proteolytic" evidence="4">
    <location>
        <begin position="1"/>
        <end position="105"/>
    </location>
</feature>
<dbReference type="GO" id="GO:0004176">
    <property type="term" value="F:ATP-dependent peptidase activity"/>
    <property type="evidence" value="ECO:0007669"/>
    <property type="project" value="InterPro"/>
</dbReference>
<proteinExistence type="predicted"/>
<evidence type="ECO:0000256" key="3">
    <source>
        <dbReference type="PROSITE-ProRule" id="PRU01122"/>
    </source>
</evidence>
<keyword evidence="2" id="KW-0720">Serine protease</keyword>
<dbReference type="SUPFAM" id="SSF54211">
    <property type="entry name" value="Ribosomal protein S5 domain 2-like"/>
    <property type="match status" value="1"/>
</dbReference>
<dbReference type="GO" id="GO:0004252">
    <property type="term" value="F:serine-type endopeptidase activity"/>
    <property type="evidence" value="ECO:0007669"/>
    <property type="project" value="InterPro"/>
</dbReference>
<dbReference type="PANTHER" id="PTHR10046">
    <property type="entry name" value="ATP DEPENDENT LON PROTEASE FAMILY MEMBER"/>
    <property type="match status" value="1"/>
</dbReference>
<dbReference type="PROSITE" id="PS51786">
    <property type="entry name" value="LON_PROTEOLYTIC"/>
    <property type="match status" value="1"/>
</dbReference>
<dbReference type="GO" id="GO:0006508">
    <property type="term" value="P:proteolysis"/>
    <property type="evidence" value="ECO:0007669"/>
    <property type="project" value="UniProtKB-KW"/>
</dbReference>
<evidence type="ECO:0000313" key="5">
    <source>
        <dbReference type="EMBL" id="KAG0723375.1"/>
    </source>
</evidence>
<dbReference type="GO" id="GO:0030163">
    <property type="term" value="P:protein catabolic process"/>
    <property type="evidence" value="ECO:0007669"/>
    <property type="project" value="InterPro"/>
</dbReference>
<dbReference type="Proteomes" id="UP000770661">
    <property type="component" value="Unassembled WGS sequence"/>
</dbReference>
<dbReference type="GO" id="GO:0005524">
    <property type="term" value="F:ATP binding"/>
    <property type="evidence" value="ECO:0007669"/>
    <property type="project" value="InterPro"/>
</dbReference>
<dbReference type="InterPro" id="IPR008268">
    <property type="entry name" value="Peptidase_S16_AS"/>
</dbReference>
<reference evidence="5" key="1">
    <citation type="submission" date="2020-07" db="EMBL/GenBank/DDBJ databases">
        <title>The High-quality genome of the commercially important snow crab, Chionoecetes opilio.</title>
        <authorList>
            <person name="Jeong J.-H."/>
            <person name="Ryu S."/>
        </authorList>
    </citation>
    <scope>NUCLEOTIDE SEQUENCE</scope>
    <source>
        <strain evidence="5">MADBK_172401_WGS</strain>
        <tissue evidence="5">Digestive gland</tissue>
    </source>
</reference>
<dbReference type="InterPro" id="IPR027065">
    <property type="entry name" value="Lon_Prtase"/>
</dbReference>
<protein>
    <submittedName>
        <fullName evidence="5">Lon protease 2, peroxisomal</fullName>
    </submittedName>
</protein>
<dbReference type="OrthoDB" id="2411602at2759"/>
<evidence type="ECO:0000259" key="4">
    <source>
        <dbReference type="PROSITE" id="PS51786"/>
    </source>
</evidence>
<dbReference type="InterPro" id="IPR020568">
    <property type="entry name" value="Ribosomal_Su5_D2-typ_SF"/>
</dbReference>